<dbReference type="Pfam" id="PF17932">
    <property type="entry name" value="TetR_C_24"/>
    <property type="match status" value="1"/>
</dbReference>
<dbReference type="Pfam" id="PF02786">
    <property type="entry name" value="CPSase_L_D2"/>
    <property type="match status" value="1"/>
</dbReference>
<dbReference type="Pfam" id="PF00440">
    <property type="entry name" value="TetR_N"/>
    <property type="match status" value="1"/>
</dbReference>
<feature type="domain" description="ATP-grasp" evidence="15">
    <location>
        <begin position="1036"/>
        <end position="1238"/>
    </location>
</feature>
<dbReference type="InterPro" id="IPR034733">
    <property type="entry name" value="AcCoA_carboxyl_beta"/>
</dbReference>
<evidence type="ECO:0000256" key="1">
    <source>
        <dbReference type="ARBA" id="ARBA00001953"/>
    </source>
</evidence>
<evidence type="ECO:0000259" key="19">
    <source>
        <dbReference type="PROSITE" id="PS50989"/>
    </source>
</evidence>
<dbReference type="InterPro" id="IPR000873">
    <property type="entry name" value="AMP-dep_synth/lig_dom"/>
</dbReference>
<dbReference type="FunFam" id="3.30.470.20:FF:000028">
    <property type="entry name" value="Methylcrotonoyl-CoA carboxylase subunit alpha, mitochondrial"/>
    <property type="match status" value="1"/>
</dbReference>
<dbReference type="InterPro" id="IPR011763">
    <property type="entry name" value="COA_CT_C"/>
</dbReference>
<keyword evidence="22" id="KW-1185">Reference proteome</keyword>
<dbReference type="SUPFAM" id="SSF51246">
    <property type="entry name" value="Rudiment single hybrid motif"/>
    <property type="match status" value="1"/>
</dbReference>
<dbReference type="PANTHER" id="PTHR22855">
    <property type="entry name" value="ACETYL, PROPIONYL, PYRUVATE, AND GLUTACONYL CARBOXYLASE-RELATED"/>
    <property type="match status" value="1"/>
</dbReference>
<dbReference type="Pfam" id="PF04266">
    <property type="entry name" value="ASCH"/>
    <property type="match status" value="1"/>
</dbReference>
<dbReference type="GO" id="GO:0004485">
    <property type="term" value="F:methylcrotonoyl-CoA carboxylase activity"/>
    <property type="evidence" value="ECO:0007669"/>
    <property type="project" value="UniProtKB-EC"/>
</dbReference>
<dbReference type="Pfam" id="PF01661">
    <property type="entry name" value="Macro"/>
    <property type="match status" value="1"/>
</dbReference>
<dbReference type="Pfam" id="PF02785">
    <property type="entry name" value="Biotin_carb_C"/>
    <property type="match status" value="1"/>
</dbReference>
<dbReference type="InterPro" id="IPR042099">
    <property type="entry name" value="ANL_N_sf"/>
</dbReference>
<dbReference type="InterPro" id="IPR009057">
    <property type="entry name" value="Homeodomain-like_sf"/>
</dbReference>
<name>A0AA36JGJ1_9DINO</name>
<dbReference type="InterPro" id="IPR005479">
    <property type="entry name" value="CPAse_ATP-bd"/>
</dbReference>
<keyword evidence="6 14" id="KW-0067">ATP-binding</keyword>
<dbReference type="CDD" id="cd06553">
    <property type="entry name" value="ASCH_Ef3133_like"/>
    <property type="match status" value="1"/>
</dbReference>
<comment type="caution">
    <text evidence="21">The sequence shown here is derived from an EMBL/GenBank/DDBJ whole genome shotgun (WGS) entry which is preliminary data.</text>
</comment>
<evidence type="ECO:0000259" key="16">
    <source>
        <dbReference type="PROSITE" id="PS50977"/>
    </source>
</evidence>
<dbReference type="SUPFAM" id="SSF51569">
    <property type="entry name" value="Aldolase"/>
    <property type="match status" value="1"/>
</dbReference>
<comment type="pathway">
    <text evidence="9">Amino-acid degradation; L-leucine degradation; (S)-3-hydroxy-3-methylglutaryl-CoA from 3-isovaleryl-CoA: step 2/3.</text>
</comment>
<feature type="domain" description="CoA carboxyltransferase N-terminal" evidence="18">
    <location>
        <begin position="143"/>
        <end position="405"/>
    </location>
</feature>
<comment type="cofactor">
    <cofactor evidence="1">
        <name>biotin</name>
        <dbReference type="ChEBI" id="CHEBI:57586"/>
    </cofactor>
</comment>
<evidence type="ECO:0000256" key="5">
    <source>
        <dbReference type="ARBA" id="ARBA00022741"/>
    </source>
</evidence>
<dbReference type="PROSITE" id="PS00867">
    <property type="entry name" value="CPSASE_2"/>
    <property type="match status" value="1"/>
</dbReference>
<evidence type="ECO:0000256" key="14">
    <source>
        <dbReference type="PROSITE-ProRule" id="PRU00409"/>
    </source>
</evidence>
<keyword evidence="7" id="KW-0238">DNA-binding</keyword>
<dbReference type="InterPro" id="IPR011762">
    <property type="entry name" value="COA_CT_N"/>
</dbReference>
<dbReference type="FunFam" id="3.30.1490.20:FF:000003">
    <property type="entry name" value="acetyl-CoA carboxylase isoform X1"/>
    <property type="match status" value="1"/>
</dbReference>
<dbReference type="Pfam" id="PF01039">
    <property type="entry name" value="Carboxyl_trans"/>
    <property type="match status" value="1"/>
</dbReference>
<dbReference type="InterPro" id="IPR001753">
    <property type="entry name" value="Enoyl-CoA_hydra/iso"/>
</dbReference>
<keyword evidence="4" id="KW-0436">Ligase</keyword>
<dbReference type="EMBL" id="CAUJNA010003574">
    <property type="protein sequence ID" value="CAJ1405236.1"/>
    <property type="molecule type" value="Genomic_DNA"/>
</dbReference>
<dbReference type="InterPro" id="IPR015947">
    <property type="entry name" value="PUA-like_sf"/>
</dbReference>
<accession>A0AA36JGJ1</accession>
<dbReference type="InterPro" id="IPR045851">
    <property type="entry name" value="AMP-bd_C_sf"/>
</dbReference>
<dbReference type="PROSITE" id="PS50980">
    <property type="entry name" value="COA_CT_NTER"/>
    <property type="match status" value="1"/>
</dbReference>
<feature type="domain" description="Biotin carboxylation" evidence="17">
    <location>
        <begin position="910"/>
        <end position="1366"/>
    </location>
</feature>
<dbReference type="Gene3D" id="3.30.1490.20">
    <property type="entry name" value="ATP-grasp fold, A domain"/>
    <property type="match status" value="1"/>
</dbReference>
<dbReference type="InterPro" id="IPR049515">
    <property type="entry name" value="MACS_put"/>
</dbReference>
<dbReference type="InterPro" id="IPR011761">
    <property type="entry name" value="ATP-grasp"/>
</dbReference>
<dbReference type="FunFam" id="3.90.226.10:FF:000007">
    <property type="entry name" value="Methylcrotonoyl-CoA carboxylase subunit beta"/>
    <property type="match status" value="1"/>
</dbReference>
<dbReference type="SUPFAM" id="SSF46689">
    <property type="entry name" value="Homeodomain-like"/>
    <property type="match status" value="1"/>
</dbReference>
<dbReference type="GO" id="GO:0003677">
    <property type="term" value="F:DNA binding"/>
    <property type="evidence" value="ECO:0007669"/>
    <property type="project" value="UniProtKB-KW"/>
</dbReference>
<dbReference type="InterPro" id="IPR011054">
    <property type="entry name" value="Rudment_hybrid_motif"/>
</dbReference>
<dbReference type="Gene3D" id="1.10.10.60">
    <property type="entry name" value="Homeodomain-like"/>
    <property type="match status" value="1"/>
</dbReference>
<evidence type="ECO:0000259" key="18">
    <source>
        <dbReference type="PROSITE" id="PS50980"/>
    </source>
</evidence>
<feature type="domain" description="Macro" evidence="20">
    <location>
        <begin position="766"/>
        <end position="945"/>
    </location>
</feature>
<evidence type="ECO:0000313" key="22">
    <source>
        <dbReference type="Proteomes" id="UP001178507"/>
    </source>
</evidence>
<evidence type="ECO:0000256" key="3">
    <source>
        <dbReference type="ARBA" id="ARBA00006432"/>
    </source>
</evidence>
<dbReference type="InterPro" id="IPR045190">
    <property type="entry name" value="MCCB/AccD1-like"/>
</dbReference>
<dbReference type="Gene3D" id="3.40.50.20">
    <property type="match status" value="1"/>
</dbReference>
<comment type="similarity">
    <text evidence="2">Belongs to the AccD/PCCB family.</text>
</comment>
<dbReference type="InterPro" id="IPR009326">
    <property type="entry name" value="DUF984"/>
</dbReference>
<dbReference type="GO" id="GO:1905202">
    <property type="term" value="C:methylcrotonoyl-CoA carboxylase complex"/>
    <property type="evidence" value="ECO:0007669"/>
    <property type="project" value="TreeGrafter"/>
</dbReference>
<dbReference type="Gene3D" id="1.10.12.10">
    <property type="entry name" value="Lyase 2-enoyl-coa Hydratase, Chain A, domain 2"/>
    <property type="match status" value="1"/>
</dbReference>
<gene>
    <name evidence="21" type="ORF">EVOR1521_LOCUS27512</name>
</gene>
<organism evidence="21 22">
    <name type="scientific">Effrenium voratum</name>
    <dbReference type="NCBI Taxonomy" id="2562239"/>
    <lineage>
        <taxon>Eukaryota</taxon>
        <taxon>Sar</taxon>
        <taxon>Alveolata</taxon>
        <taxon>Dinophyceae</taxon>
        <taxon>Suessiales</taxon>
        <taxon>Symbiodiniaceae</taxon>
        <taxon>Effrenium</taxon>
    </lineage>
</organism>
<dbReference type="SUPFAM" id="SSF52440">
    <property type="entry name" value="PreATP-grasp domain"/>
    <property type="match status" value="1"/>
</dbReference>
<comment type="catalytic activity">
    <reaction evidence="13">
        <text>3-methylbut-2-enoyl-CoA + hydrogencarbonate + ATP = 3-methyl-(2E)-glutaconyl-CoA + ADP + phosphate + H(+)</text>
        <dbReference type="Rhea" id="RHEA:13589"/>
        <dbReference type="ChEBI" id="CHEBI:15378"/>
        <dbReference type="ChEBI" id="CHEBI:17544"/>
        <dbReference type="ChEBI" id="CHEBI:30616"/>
        <dbReference type="ChEBI" id="CHEBI:43474"/>
        <dbReference type="ChEBI" id="CHEBI:57344"/>
        <dbReference type="ChEBI" id="CHEBI:57346"/>
        <dbReference type="ChEBI" id="CHEBI:456216"/>
        <dbReference type="EC" id="6.4.1.4"/>
    </reaction>
</comment>
<dbReference type="GO" id="GO:0016878">
    <property type="term" value="F:acid-thiol ligase activity"/>
    <property type="evidence" value="ECO:0007669"/>
    <property type="project" value="UniProtKB-ARBA"/>
</dbReference>
<dbReference type="Pfam" id="PF00501">
    <property type="entry name" value="AMP-binding"/>
    <property type="match status" value="1"/>
</dbReference>
<evidence type="ECO:0000256" key="8">
    <source>
        <dbReference type="ARBA" id="ARBA00023267"/>
    </source>
</evidence>
<reference evidence="21" key="1">
    <citation type="submission" date="2023-08" db="EMBL/GenBank/DDBJ databases">
        <authorList>
            <person name="Chen Y."/>
            <person name="Shah S."/>
            <person name="Dougan E. K."/>
            <person name="Thang M."/>
            <person name="Chan C."/>
        </authorList>
    </citation>
    <scope>NUCLEOTIDE SEQUENCE</scope>
</reference>
<evidence type="ECO:0000256" key="13">
    <source>
        <dbReference type="ARBA" id="ARBA00052347"/>
    </source>
</evidence>
<evidence type="ECO:0000256" key="7">
    <source>
        <dbReference type="ARBA" id="ARBA00023125"/>
    </source>
</evidence>
<evidence type="ECO:0000256" key="12">
    <source>
        <dbReference type="ARBA" id="ARBA00031404"/>
    </source>
</evidence>
<dbReference type="InterPro" id="IPR005482">
    <property type="entry name" value="Biotin_COase_C"/>
</dbReference>
<dbReference type="Pfam" id="PF13193">
    <property type="entry name" value="AMP-binding_C"/>
    <property type="match status" value="1"/>
</dbReference>
<dbReference type="SMART" id="SM00506">
    <property type="entry name" value="A1pp"/>
    <property type="match status" value="1"/>
</dbReference>
<dbReference type="EC" id="6.4.1.4" evidence="10"/>
<dbReference type="Gene3D" id="3.20.20.70">
    <property type="entry name" value="Aldolase class I"/>
    <property type="match status" value="1"/>
</dbReference>
<dbReference type="SMART" id="SM00878">
    <property type="entry name" value="Biotin_carb_C"/>
    <property type="match status" value="1"/>
</dbReference>
<dbReference type="PROSITE" id="PS50989">
    <property type="entry name" value="COA_CT_CTER"/>
    <property type="match status" value="1"/>
</dbReference>
<dbReference type="FunFam" id="3.90.226.10:FF:000004">
    <property type="entry name" value="Methylcrotonoyl-CoA carboxylase beta chain"/>
    <property type="match status" value="1"/>
</dbReference>
<dbReference type="GO" id="GO:0005524">
    <property type="term" value="F:ATP binding"/>
    <property type="evidence" value="ECO:0007669"/>
    <property type="project" value="UniProtKB-UniRule"/>
</dbReference>
<evidence type="ECO:0000256" key="9">
    <source>
        <dbReference type="ARBA" id="ARBA00025711"/>
    </source>
</evidence>
<dbReference type="Gene3D" id="3.40.220.10">
    <property type="entry name" value="Leucine Aminopeptidase, subunit E, domain 1"/>
    <property type="match status" value="1"/>
</dbReference>
<dbReference type="InterPro" id="IPR036271">
    <property type="entry name" value="Tet_transcr_reg_TetR-rel_C_sf"/>
</dbReference>
<feature type="domain" description="HTH tetR-type" evidence="16">
    <location>
        <begin position="1"/>
        <end position="37"/>
    </location>
</feature>
<dbReference type="GO" id="GO:0016405">
    <property type="term" value="F:CoA-ligase activity"/>
    <property type="evidence" value="ECO:0007669"/>
    <property type="project" value="UniProtKB-ARBA"/>
</dbReference>
<dbReference type="Gene3D" id="3.30.700.40">
    <property type="match status" value="1"/>
</dbReference>
<dbReference type="Gene3D" id="3.30.300.30">
    <property type="match status" value="1"/>
</dbReference>
<dbReference type="InterPro" id="IPR043472">
    <property type="entry name" value="Macro_dom-like"/>
</dbReference>
<evidence type="ECO:0000259" key="17">
    <source>
        <dbReference type="PROSITE" id="PS50979"/>
    </source>
</evidence>
<dbReference type="InterPro" id="IPR002589">
    <property type="entry name" value="Macro_dom"/>
</dbReference>
<evidence type="ECO:0000256" key="2">
    <source>
        <dbReference type="ARBA" id="ARBA00006102"/>
    </source>
</evidence>
<dbReference type="InterPro" id="IPR013785">
    <property type="entry name" value="Aldolase_TIM"/>
</dbReference>
<dbReference type="InterPro" id="IPR048429">
    <property type="entry name" value="MCC_alpha_BT"/>
</dbReference>
<dbReference type="SMART" id="SM01022">
    <property type="entry name" value="ASCH"/>
    <property type="match status" value="1"/>
</dbReference>
<dbReference type="InterPro" id="IPR013815">
    <property type="entry name" value="ATP_grasp_subdomain_1"/>
</dbReference>
<dbReference type="SUPFAM" id="SSF56059">
    <property type="entry name" value="Glutathione synthetase ATP-binding domain-like"/>
    <property type="match status" value="1"/>
</dbReference>
<dbReference type="InterPro" id="IPR020845">
    <property type="entry name" value="AMP-binding_CS"/>
</dbReference>
<dbReference type="CDD" id="cd05971">
    <property type="entry name" value="MACS_like_3"/>
    <property type="match status" value="1"/>
</dbReference>
<dbReference type="Pfam" id="PF00378">
    <property type="entry name" value="ECH_1"/>
    <property type="match status" value="1"/>
</dbReference>
<dbReference type="InterPro" id="IPR001647">
    <property type="entry name" value="HTH_TetR"/>
</dbReference>
<dbReference type="Gene3D" id="1.10.357.10">
    <property type="entry name" value="Tetracycline Repressor, domain 2"/>
    <property type="match status" value="1"/>
</dbReference>
<dbReference type="PROSITE" id="PS50975">
    <property type="entry name" value="ATP_GRASP"/>
    <property type="match status" value="1"/>
</dbReference>
<evidence type="ECO:0000256" key="10">
    <source>
        <dbReference type="ARBA" id="ARBA00026116"/>
    </source>
</evidence>
<evidence type="ECO:0000259" key="15">
    <source>
        <dbReference type="PROSITE" id="PS50975"/>
    </source>
</evidence>
<dbReference type="PROSITE" id="PS00455">
    <property type="entry name" value="AMP_BINDING"/>
    <property type="match status" value="1"/>
</dbReference>
<dbReference type="SUPFAM" id="SSF48498">
    <property type="entry name" value="Tetracyclin repressor-like, C-terminal domain"/>
    <property type="match status" value="1"/>
</dbReference>
<proteinExistence type="inferred from homology"/>
<dbReference type="FunFam" id="3.40.50.12780:FF:000063">
    <property type="entry name" value="Acetyl-coenzyme A synthetase"/>
    <property type="match status" value="1"/>
</dbReference>
<dbReference type="SUPFAM" id="SSF88697">
    <property type="entry name" value="PUA domain-like"/>
    <property type="match status" value="1"/>
</dbReference>
<keyword evidence="8" id="KW-0092">Biotin</keyword>
<dbReference type="Gene3D" id="3.10.400.10">
    <property type="entry name" value="Sulfate adenylyltransferase"/>
    <property type="match status" value="1"/>
</dbReference>
<dbReference type="Gene3D" id="3.30.470.20">
    <property type="entry name" value="ATP-grasp fold, B domain"/>
    <property type="match status" value="1"/>
</dbReference>
<evidence type="ECO:0000256" key="6">
    <source>
        <dbReference type="ARBA" id="ARBA00022840"/>
    </source>
</evidence>
<dbReference type="CDD" id="cd02908">
    <property type="entry name" value="Macro_OAADPr_deacetylase"/>
    <property type="match status" value="1"/>
</dbReference>
<comment type="similarity">
    <text evidence="3">Belongs to the ATP-dependent AMP-binding enzyme family.</text>
</comment>
<dbReference type="InterPro" id="IPR011764">
    <property type="entry name" value="Biotin_carboxylation_dom"/>
</dbReference>
<dbReference type="Proteomes" id="UP001178507">
    <property type="component" value="Unassembled WGS sequence"/>
</dbReference>
<dbReference type="PROSITE" id="PS50977">
    <property type="entry name" value="HTH_TETR_2"/>
    <property type="match status" value="1"/>
</dbReference>
<dbReference type="InterPro" id="IPR007374">
    <property type="entry name" value="ASCH_domain"/>
</dbReference>
<dbReference type="InterPro" id="IPR041490">
    <property type="entry name" value="KstR2_TetR_C"/>
</dbReference>
<dbReference type="GO" id="GO:0046872">
    <property type="term" value="F:metal ion binding"/>
    <property type="evidence" value="ECO:0007669"/>
    <property type="project" value="InterPro"/>
</dbReference>
<dbReference type="GO" id="GO:0006552">
    <property type="term" value="P:L-leucine catabolic process"/>
    <property type="evidence" value="ECO:0007669"/>
    <property type="project" value="TreeGrafter"/>
</dbReference>
<dbReference type="PROSITE" id="PS51154">
    <property type="entry name" value="MACRO"/>
    <property type="match status" value="1"/>
</dbReference>
<dbReference type="InterPro" id="IPR029045">
    <property type="entry name" value="ClpP/crotonase-like_dom_sf"/>
</dbReference>
<dbReference type="PANTHER" id="PTHR22855:SF13">
    <property type="entry name" value="METHYLCROTONOYL-COA CARBOXYLASE BETA CHAIN, MITOCHONDRIAL"/>
    <property type="match status" value="1"/>
</dbReference>
<dbReference type="InterPro" id="IPR014748">
    <property type="entry name" value="Enoyl-CoA_hydra_C"/>
</dbReference>
<dbReference type="Pfam" id="PF00289">
    <property type="entry name" value="Biotin_carb_N"/>
    <property type="match status" value="1"/>
</dbReference>
<sequence length="2433" mass="264172">MREIAADVGVRPGALYNHFPTKQDILKDLMLTHMADLLTAWDTARFPEAMDPLERFVRFHIRYHLERADEVFISYMELRNLEPDNFEIIEAERRRYEAILTSILHEGSAAGRYSVDDPKVATRAIIAMLTGIPTWYREGGHLGEHDVEDLYLTMVRKEAARTALDGGGENARLRHVSRGKILPRERVSRLLDPGSPFLEVGMLAAHEMYDGAAPSAGMIAGIGRVEGQEVMILANDATVKGGTYYPMSVKKHLRAQEIASENNLPCIYLVDSGGANLPNQDEVFPDRDHFGRIFYNQANMSAKGIAQIAVVMGSCTAGGAYVPAMSDETIIVRNQGTIFLAGPPLVKAATGEEVTAEDLGGGDVHTRLSGVADHLARDDAHALALARRAIASLNRTKPTPLTLQTPEDPLYDPEEIFGVVPADLKTPYDIREVIARVVDGSRFDEFKARYGTTIVCGFAHIHGMPVGIIANNGVLFSESAVKGAHFVELCSQRKVPLVFLQNITGFMVGQKYESGGIAKDGAKLVTAVATTSVPKITMLVGGSFGAGNYGMCGRAYSPRFLWTWPNSRISVMGGEQAAGVLATVRRDGIERKGGNWSTEDEQAFRQPIIEQFEEQGHPLYATARLWDDGIVDPRKTRDILGLSLSASLNAPIEELSSDLIGLVRAGKKTATCGALRDFESGEEAMPVTGRRDIALNWNGTPALVLETLDVSTTRFCDVTEDFALAEGENEDLEGWRADHQAFFERNGGFEPTMWLVCERFRLIEDLQDAQCERQAMSRITSLVGDITKIEADAIVNAANSSLLGGGGVDGAIHRAAGQELVQECRLLHGCKTGQAKITSGYRLPARHVIHTVGPVWRGGDEGEPDLLAGCYETSLRLAAEYSCKTVAFPAISTGIYGYPADLAAGTAIKAIRSALGDLPGIESVMLVAFDEQAHAHLVKALKRTVAVYSDADANAKHVAMADEAFHIGPAPVSESYLQVDRIIEACRTSGAEAVHPGYGFLSENPHFVEALDKAGITFIGPSADSIRAMGLKDAAKVLMEQAGVPVVPGYHGDNQDPAYLKARASEIGYPVLIKARAGGGGKGMRRVDDPADFLEALSGAQREGEASFGDDQVLIEKYLTRPRHIEIQVFGDTHGNAVHLFERDCSLQRRHQKVIEEAPAPGMTDEMRAAMGNAAVKAARAINYSGAGTIEFIADVSEGLNPDRFYFMEMNTRLQVEHPVTELITGEDLVEWQLRVASGEPLPKLQQELSFSGWAFEARLYAEDAPKGFLPAIGTLEHLSLPERIARVDSGVRPGDEITPYYDPMIAKVIVNGPTRDAALGKLLSALEATEVAGCVTNAGFLSALCRHEDFAAGDVDTGLIDRDLEDLIEEPEVPEDAVALAALTALGLTRPACGNDPFETLAGWRIWSASRQFALLEVGGERRDTEVRALGNRRFAVHLEGGVRTYTIIDVDGGTFTYDCEGHRASTVVVESTDGLTVFLNGHAFAIGLPDTLSADEEATVAGDQLIAPMPGLVKVLSAAPGDTVTKDQPKPMLLPDADSYDALTARFAWNIPERFNIGAAVCDVWGDREPTREALIYVDEGGDTARYTYADLKRLSNQLANLLVSRNVAPGDRIGVLLPQRPETAFAHIAALKLGAVTIPLFTLFGEEALEYRLRDSGTKAVITDAGGAAKLAGLRDRLPELTTVFCVDGEDGSADDLASHMAGHEDVFTPFDTAADDPAIIIYTSGTTGQPKGALHGHRVLLGHLPGVEMSHDFLGQPGDRIWTPADWAWIGGLLDVLMPALYLGVPVVACRFRKFTAEAAFQLLEDQKVRNAFLPPTALKLMRQVPQPRERWTFELRSVASGGETLGTELIDWGRKTFGLTINEFYGQTECNMIVSSCSRIMETRPGIMGRAVPGHHVAIVDDNGRELPPETLGNIAVKRPDPVMFLEYWNNPDATKRKFAGDWLLTGDTGVRDARGWLRFVGRDDDVITSSGYRIGPGEIEDCLIRHPAVAMAGVVGKPDPQRTEIVKAYIVLKPGIEQTDRLAAEIADFVKTRLAAHEYPREVAFVDALPMTTTGKVIRRELRSRAQQEVTSFVSPKWVPQMADAQDVMDGIYRHPAVVYSVLTPNVKGYTAARKAQHDDMPVRTPETIGKMLDAVLEHVPASRLAGHFHDTKARALENIEEDRRMSFETISISADDRGVATLLLNRPEKHNSLSARMIAELAEAAENLGNDPDVRAVILTGAGASFCAGGDLGWMREQFEADRMQRMAEARRLAMMLKALNELTKPLIGRVQGQAFGGGIGMMSVCDTVIAVEGAKFGLTEVRLGLIPATISPYVLARMGEGKARRVFMSARIFSAHEAKDLNLAANVVSAEELDTAVESEIRPYLAAAPAAVAASKALARSLGPSITDEIIEDTIGRLADTWETPEAREGINAFFDKRKPAWVSG</sequence>
<dbReference type="Pfam" id="PF21139">
    <property type="entry name" value="BT_MCC_alpha"/>
    <property type="match status" value="1"/>
</dbReference>
<dbReference type="InterPro" id="IPR016185">
    <property type="entry name" value="PreATP-grasp_dom_sf"/>
</dbReference>
<keyword evidence="5 14" id="KW-0547">Nucleotide-binding</keyword>
<evidence type="ECO:0000259" key="20">
    <source>
        <dbReference type="PROSITE" id="PS51154"/>
    </source>
</evidence>
<dbReference type="SUPFAM" id="SSF56801">
    <property type="entry name" value="Acetyl-CoA synthetase-like"/>
    <property type="match status" value="1"/>
</dbReference>
<dbReference type="NCBIfam" id="NF001664">
    <property type="entry name" value="PRK00431.1-6"/>
    <property type="match status" value="1"/>
</dbReference>
<dbReference type="FunFam" id="3.30.300.30:FF:000005">
    <property type="entry name" value="Acyl-coenzyme A synthetase ACSM5, mitochondrial"/>
    <property type="match status" value="1"/>
</dbReference>
<dbReference type="Gene3D" id="3.40.50.12780">
    <property type="entry name" value="N-terminal domain of ligase-like"/>
    <property type="match status" value="1"/>
</dbReference>
<evidence type="ECO:0000256" key="11">
    <source>
        <dbReference type="ARBA" id="ARBA00031237"/>
    </source>
</evidence>
<dbReference type="NCBIfam" id="NF005675">
    <property type="entry name" value="PRK07468.1"/>
    <property type="match status" value="1"/>
</dbReference>
<protein>
    <recommendedName>
        <fullName evidence="10">methylcrotonoyl-CoA carboxylase</fullName>
        <ecNumber evidence="10">6.4.1.4</ecNumber>
    </recommendedName>
    <alternativeName>
        <fullName evidence="12">3-methylcrotonyl-CoA carboxylase 2</fullName>
    </alternativeName>
    <alternativeName>
        <fullName evidence="11">3-methylcrotonyl-CoA:carbon dioxide ligase subunit beta</fullName>
    </alternativeName>
</protein>
<evidence type="ECO:0000313" key="21">
    <source>
        <dbReference type="EMBL" id="CAJ1405236.1"/>
    </source>
</evidence>
<evidence type="ECO:0000256" key="4">
    <source>
        <dbReference type="ARBA" id="ARBA00022598"/>
    </source>
</evidence>
<dbReference type="InterPro" id="IPR025110">
    <property type="entry name" value="AMP-bd_C"/>
</dbReference>
<dbReference type="SUPFAM" id="SSF52096">
    <property type="entry name" value="ClpP/crotonase"/>
    <property type="match status" value="3"/>
</dbReference>
<dbReference type="PROSITE" id="PS50979">
    <property type="entry name" value="BC"/>
    <property type="match status" value="1"/>
</dbReference>
<dbReference type="InterPro" id="IPR005481">
    <property type="entry name" value="BC-like_N"/>
</dbReference>
<dbReference type="CDD" id="cd06558">
    <property type="entry name" value="crotonase-like"/>
    <property type="match status" value="1"/>
</dbReference>
<dbReference type="SUPFAM" id="SSF52949">
    <property type="entry name" value="Macro domain-like"/>
    <property type="match status" value="1"/>
</dbReference>
<feature type="domain" description="CoA carboxyltransferase C-terminal" evidence="19">
    <location>
        <begin position="402"/>
        <end position="654"/>
    </location>
</feature>
<dbReference type="Gene3D" id="3.90.226.10">
    <property type="entry name" value="2-enoyl-CoA Hydratase, Chain A, domain 1"/>
    <property type="match status" value="3"/>
</dbReference>